<sequence length="443" mass="48920">MFNQATKQQLAQQQQANADQRAVLDAIGKAMATIEFRPDGTIVSANANFLATVGYRLDDIVGKHHRIFCTPQHAGSAEYAAFWQKLQRGEFISGQFKRVRHDGQTVWLEASYNPVFGQDGRLVKVVKFAQDISQRVSQAQERENEINAINRSMAVIEFSPDGLILTANDNFVRTVGYSLDWLKGKHHRVLCDEGYANSGEYTQFWRRLNQGEYIAGQFERRGAHGKVLWLEASYNPMFDDDGKLYKVIKFATDATQREQNIRNDVEHVKEAYRLSEQTDLVSQQGAGVIETAAIEMRHIADSAKNSAQLIEELGAKSASISSIVNTIKEIADQTNLLALNAAIEAARAGEQGRGFAVVADEVRKLAERTTASTSEISAMIDIIRSGTTSAITGVNQMLQQAEQGVAHANNAGVAINKIRESSKQVVDVINTFTAVASVRQKQA</sequence>
<name>A0ABQ3GZ57_9NEIS</name>
<dbReference type="InterPro" id="IPR050903">
    <property type="entry name" value="Bact_Chemotaxis_MeTrfase"/>
</dbReference>
<evidence type="ECO:0000259" key="3">
    <source>
        <dbReference type="PROSITE" id="PS50113"/>
    </source>
</evidence>
<dbReference type="InterPro" id="IPR000014">
    <property type="entry name" value="PAS"/>
</dbReference>
<dbReference type="Proteomes" id="UP000604737">
    <property type="component" value="Unassembled WGS sequence"/>
</dbReference>
<dbReference type="SUPFAM" id="SSF58104">
    <property type="entry name" value="Methyl-accepting chemotaxis protein (MCP) signaling domain"/>
    <property type="match status" value="1"/>
</dbReference>
<accession>A0ABQ3GZ57</accession>
<proteinExistence type="predicted"/>
<evidence type="ECO:0000313" key="4">
    <source>
        <dbReference type="EMBL" id="GHD62333.1"/>
    </source>
</evidence>
<organism evidence="4 5">
    <name type="scientific">Jeongeupia chitinilytica</name>
    <dbReference type="NCBI Taxonomy" id="1041641"/>
    <lineage>
        <taxon>Bacteria</taxon>
        <taxon>Pseudomonadati</taxon>
        <taxon>Pseudomonadota</taxon>
        <taxon>Betaproteobacteria</taxon>
        <taxon>Neisseriales</taxon>
        <taxon>Chitinibacteraceae</taxon>
        <taxon>Jeongeupia</taxon>
    </lineage>
</organism>
<dbReference type="Pfam" id="PF00015">
    <property type="entry name" value="MCPsignal"/>
    <property type="match status" value="1"/>
</dbReference>
<reference evidence="5" key="1">
    <citation type="journal article" date="2019" name="Int. J. Syst. Evol. Microbiol.">
        <title>The Global Catalogue of Microorganisms (GCM) 10K type strain sequencing project: providing services to taxonomists for standard genome sequencing and annotation.</title>
        <authorList>
            <consortium name="The Broad Institute Genomics Platform"/>
            <consortium name="The Broad Institute Genome Sequencing Center for Infectious Disease"/>
            <person name="Wu L."/>
            <person name="Ma J."/>
        </authorList>
    </citation>
    <scope>NUCLEOTIDE SEQUENCE [LARGE SCALE GENOMIC DNA]</scope>
    <source>
        <strain evidence="5">KCTC 23701</strain>
    </source>
</reference>
<dbReference type="CDD" id="cd11386">
    <property type="entry name" value="MCP_signal"/>
    <property type="match status" value="1"/>
</dbReference>
<dbReference type="PROSITE" id="PS50113">
    <property type="entry name" value="PAC"/>
    <property type="match status" value="2"/>
</dbReference>
<dbReference type="CDD" id="cd00130">
    <property type="entry name" value="PAS"/>
    <property type="match status" value="2"/>
</dbReference>
<evidence type="ECO:0000259" key="2">
    <source>
        <dbReference type="PROSITE" id="PS50111"/>
    </source>
</evidence>
<dbReference type="SMART" id="SM00283">
    <property type="entry name" value="MA"/>
    <property type="match status" value="1"/>
</dbReference>
<dbReference type="Gene3D" id="1.10.287.950">
    <property type="entry name" value="Methyl-accepting chemotaxis protein"/>
    <property type="match status" value="1"/>
</dbReference>
<dbReference type="SMART" id="SM00086">
    <property type="entry name" value="PAC"/>
    <property type="match status" value="2"/>
</dbReference>
<dbReference type="RefSeq" id="WP_189460006.1">
    <property type="nucleotide sequence ID" value="NZ_BMYO01000004.1"/>
</dbReference>
<feature type="domain" description="PAC" evidence="3">
    <location>
        <begin position="92"/>
        <end position="144"/>
    </location>
</feature>
<dbReference type="PANTHER" id="PTHR24422">
    <property type="entry name" value="CHEMOTAXIS PROTEIN METHYLTRANSFERASE"/>
    <property type="match status" value="1"/>
</dbReference>
<keyword evidence="5" id="KW-1185">Reference proteome</keyword>
<feature type="domain" description="PAC" evidence="3">
    <location>
        <begin position="212"/>
        <end position="266"/>
    </location>
</feature>
<dbReference type="InterPro" id="IPR013655">
    <property type="entry name" value="PAS_fold_3"/>
</dbReference>
<evidence type="ECO:0000256" key="1">
    <source>
        <dbReference type="PROSITE-ProRule" id="PRU00284"/>
    </source>
</evidence>
<dbReference type="Gene3D" id="3.30.450.20">
    <property type="entry name" value="PAS domain"/>
    <property type="match status" value="2"/>
</dbReference>
<dbReference type="InterPro" id="IPR004089">
    <property type="entry name" value="MCPsignal_dom"/>
</dbReference>
<dbReference type="Pfam" id="PF08447">
    <property type="entry name" value="PAS_3"/>
    <property type="match status" value="2"/>
</dbReference>
<gene>
    <name evidence="4" type="ORF">GCM10007350_18130</name>
</gene>
<dbReference type="SMART" id="SM00091">
    <property type="entry name" value="PAS"/>
    <property type="match status" value="2"/>
</dbReference>
<comment type="caution">
    <text evidence="4">The sequence shown here is derived from an EMBL/GenBank/DDBJ whole genome shotgun (WGS) entry which is preliminary data.</text>
</comment>
<dbReference type="EMBL" id="BMYO01000004">
    <property type="protein sequence ID" value="GHD62333.1"/>
    <property type="molecule type" value="Genomic_DNA"/>
</dbReference>
<dbReference type="NCBIfam" id="TIGR00229">
    <property type="entry name" value="sensory_box"/>
    <property type="match status" value="2"/>
</dbReference>
<dbReference type="PANTHER" id="PTHR24422:SF10">
    <property type="entry name" value="CHEMOTAXIS PROTEIN METHYLTRANSFERASE 2"/>
    <property type="match status" value="1"/>
</dbReference>
<dbReference type="PROSITE" id="PS50111">
    <property type="entry name" value="CHEMOTAXIS_TRANSDUC_2"/>
    <property type="match status" value="1"/>
</dbReference>
<feature type="domain" description="Methyl-accepting transducer" evidence="2">
    <location>
        <begin position="251"/>
        <end position="443"/>
    </location>
</feature>
<dbReference type="InterPro" id="IPR035965">
    <property type="entry name" value="PAS-like_dom_sf"/>
</dbReference>
<evidence type="ECO:0000313" key="5">
    <source>
        <dbReference type="Proteomes" id="UP000604737"/>
    </source>
</evidence>
<dbReference type="SUPFAM" id="SSF55785">
    <property type="entry name" value="PYP-like sensor domain (PAS domain)"/>
    <property type="match status" value="2"/>
</dbReference>
<dbReference type="InterPro" id="IPR000700">
    <property type="entry name" value="PAS-assoc_C"/>
</dbReference>
<keyword evidence="1" id="KW-0807">Transducer</keyword>
<dbReference type="InterPro" id="IPR001610">
    <property type="entry name" value="PAC"/>
</dbReference>
<protein>
    <submittedName>
        <fullName evidence="4">Methyl-accepting chemotaxis protein</fullName>
    </submittedName>
</protein>